<evidence type="ECO:0000256" key="2">
    <source>
        <dbReference type="ARBA" id="ARBA00007947"/>
    </source>
</evidence>
<dbReference type="EMBL" id="UINC01037816">
    <property type="protein sequence ID" value="SVB33868.1"/>
    <property type="molecule type" value="Genomic_DNA"/>
</dbReference>
<dbReference type="InterPro" id="IPR011004">
    <property type="entry name" value="Trimer_LpxA-like_sf"/>
</dbReference>
<dbReference type="InterPro" id="IPR023917">
    <property type="entry name" value="Bifunctiontional_GlmU_bac-type"/>
</dbReference>
<organism evidence="5">
    <name type="scientific">marine metagenome</name>
    <dbReference type="NCBI Taxonomy" id="408172"/>
    <lineage>
        <taxon>unclassified sequences</taxon>
        <taxon>metagenomes</taxon>
        <taxon>ecological metagenomes</taxon>
    </lineage>
</organism>
<comment type="similarity">
    <text evidence="1">In the C-terminal section; belongs to the transferase hexapeptide repeat family.</text>
</comment>
<dbReference type="Pfam" id="PF00132">
    <property type="entry name" value="Hexapep"/>
    <property type="match status" value="1"/>
</dbReference>
<evidence type="ECO:0008006" key="6">
    <source>
        <dbReference type="Google" id="ProtNLM"/>
    </source>
</evidence>
<keyword evidence="4" id="KW-0012">Acyltransferase</keyword>
<proteinExistence type="inferred from homology"/>
<dbReference type="NCBIfam" id="TIGR03991">
    <property type="entry name" value="alt_bact_glmU"/>
    <property type="match status" value="1"/>
</dbReference>
<dbReference type="GO" id="GO:0016746">
    <property type="term" value="F:acyltransferase activity"/>
    <property type="evidence" value="ECO:0007669"/>
    <property type="project" value="UniProtKB-KW"/>
</dbReference>
<feature type="non-terminal residue" evidence="5">
    <location>
        <position position="1"/>
    </location>
</feature>
<dbReference type="Gene3D" id="2.160.10.10">
    <property type="entry name" value="Hexapeptide repeat proteins"/>
    <property type="match status" value="1"/>
</dbReference>
<evidence type="ECO:0000256" key="3">
    <source>
        <dbReference type="ARBA" id="ARBA00022679"/>
    </source>
</evidence>
<sequence length="346" mass="38514">TVQLVVRDELVPLMQERFPKFAINPDLLSQGIWLNGASLWTEKQLKNLSSGKSYTKNGVVIAMYNNDAIPLSDFHPYLDKANLVSTEIDIQFMENIWDGIFLQSDVITSDAKYFIEYNRGKIHPSVAIENGDNIFLGNGSEVCAGSVLDARSGPIIIAENSYIDIGALIQGPVYIGPDCIINPGAKVRKNVTLGPMCKIGGEIEDVIFQGYSNKQHDGFLGHSYIGEWVNLGANTNNSDLKNNYGSIRLNIEDKIIETGKQFLGTMMGDYTRTGISTMLNTGTIIGLGANIFGAGFQDKYIPSFQWGRDSRTELDKFLLTAENMKKRRDNKMSHEEKVYLTKLFEN</sequence>
<protein>
    <recommendedName>
        <fullName evidence="6">Glucose-1-phosphate thymidylyltransferase</fullName>
    </recommendedName>
</protein>
<comment type="similarity">
    <text evidence="2">In the N-terminal section; belongs to the N-acetylglucosamine-1-phosphate uridyltransferase family.</text>
</comment>
<dbReference type="PANTHER" id="PTHR43584">
    <property type="entry name" value="NUCLEOTIDYL TRANSFERASE"/>
    <property type="match status" value="1"/>
</dbReference>
<dbReference type="PANTHER" id="PTHR43584:SF9">
    <property type="entry name" value="TRANSFERASE HEXAPEPTIDE REPEAT CONTAINING PROTEIN"/>
    <property type="match status" value="1"/>
</dbReference>
<keyword evidence="3" id="KW-0808">Transferase</keyword>
<dbReference type="SUPFAM" id="SSF51161">
    <property type="entry name" value="Trimeric LpxA-like enzymes"/>
    <property type="match status" value="1"/>
</dbReference>
<evidence type="ECO:0000256" key="4">
    <source>
        <dbReference type="ARBA" id="ARBA00023315"/>
    </source>
</evidence>
<dbReference type="GO" id="GO:0016779">
    <property type="term" value="F:nucleotidyltransferase activity"/>
    <property type="evidence" value="ECO:0007669"/>
    <property type="project" value="UniProtKB-ARBA"/>
</dbReference>
<dbReference type="InterPro" id="IPR050065">
    <property type="entry name" value="GlmU-like"/>
</dbReference>
<dbReference type="InterPro" id="IPR001451">
    <property type="entry name" value="Hexapep"/>
</dbReference>
<reference evidence="5" key="1">
    <citation type="submission" date="2018-05" db="EMBL/GenBank/DDBJ databases">
        <authorList>
            <person name="Lanie J.A."/>
            <person name="Ng W.-L."/>
            <person name="Kazmierczak K.M."/>
            <person name="Andrzejewski T.M."/>
            <person name="Davidsen T.M."/>
            <person name="Wayne K.J."/>
            <person name="Tettelin H."/>
            <person name="Glass J.I."/>
            <person name="Rusch D."/>
            <person name="Podicherti R."/>
            <person name="Tsui H.-C.T."/>
            <person name="Winkler M.E."/>
        </authorList>
    </citation>
    <scope>NUCLEOTIDE SEQUENCE</scope>
</reference>
<gene>
    <name evidence="5" type="ORF">METZ01_LOCUS186722</name>
</gene>
<evidence type="ECO:0000256" key="1">
    <source>
        <dbReference type="ARBA" id="ARBA00007707"/>
    </source>
</evidence>
<accession>A0A382D601</accession>
<dbReference type="AlphaFoldDB" id="A0A382D601"/>
<name>A0A382D601_9ZZZZ</name>
<evidence type="ECO:0000313" key="5">
    <source>
        <dbReference type="EMBL" id="SVB33868.1"/>
    </source>
</evidence>